<dbReference type="InterPro" id="IPR001789">
    <property type="entry name" value="Sig_transdc_resp-reg_receiver"/>
</dbReference>
<dbReference type="Gene3D" id="3.40.50.2300">
    <property type="match status" value="1"/>
</dbReference>
<dbReference type="Proteomes" id="UP000772618">
    <property type="component" value="Unassembled WGS sequence"/>
</dbReference>
<dbReference type="EMBL" id="JAHESD010000058">
    <property type="protein sequence ID" value="MBT1705536.1"/>
    <property type="molecule type" value="Genomic_DNA"/>
</dbReference>
<reference evidence="4 5" key="1">
    <citation type="submission" date="2021-05" db="EMBL/GenBank/DDBJ databases">
        <title>A Polyphasic approach of four new species of the genus Ohtaekwangia: Ohtaekwangia histidinii sp. nov., Ohtaekwangia cretensis sp. nov., Ohtaekwangia indiensis sp. nov., Ohtaekwangia reichenbachii sp. nov. from diverse environment.</title>
        <authorList>
            <person name="Octaviana S."/>
        </authorList>
    </citation>
    <scope>NUCLEOTIDE SEQUENCE [LARGE SCALE GENOMIC DNA]</scope>
    <source>
        <strain evidence="4 5">PWU20</strain>
    </source>
</reference>
<evidence type="ECO:0000259" key="3">
    <source>
        <dbReference type="PROSITE" id="PS50110"/>
    </source>
</evidence>
<keyword evidence="1 2" id="KW-0597">Phosphoprotein</keyword>
<name>A0ABS5VWC9_9BACT</name>
<evidence type="ECO:0000256" key="1">
    <source>
        <dbReference type="ARBA" id="ARBA00022553"/>
    </source>
</evidence>
<dbReference type="PANTHER" id="PTHR44591">
    <property type="entry name" value="STRESS RESPONSE REGULATOR PROTEIN 1"/>
    <property type="match status" value="1"/>
</dbReference>
<dbReference type="RefSeq" id="WP_254155481.1">
    <property type="nucleotide sequence ID" value="NZ_JAHESD010000058.1"/>
</dbReference>
<proteinExistence type="predicted"/>
<evidence type="ECO:0000313" key="5">
    <source>
        <dbReference type="Proteomes" id="UP000772618"/>
    </source>
</evidence>
<accession>A0ABS5VWC9</accession>
<protein>
    <submittedName>
        <fullName evidence="4">Response regulator</fullName>
    </submittedName>
</protein>
<dbReference type="CDD" id="cd17574">
    <property type="entry name" value="REC_OmpR"/>
    <property type="match status" value="1"/>
</dbReference>
<feature type="modified residue" description="4-aspartylphosphate" evidence="2">
    <location>
        <position position="52"/>
    </location>
</feature>
<comment type="caution">
    <text evidence="4">The sequence shown here is derived from an EMBL/GenBank/DDBJ whole genome shotgun (WGS) entry which is preliminary data.</text>
</comment>
<dbReference type="SUPFAM" id="SSF52172">
    <property type="entry name" value="CheY-like"/>
    <property type="match status" value="1"/>
</dbReference>
<sequence length="128" mass="14101">MGERIVVVEDDQDIQYLLQDTLSRAGYTVEVLPNGDNLINRAVSTPDLFLLDVNLPGINGLELCRFLKLNAVTKNVPVILVSAFPGLRSVAPKYYADDSLEKPFNFKNLINVISKHLGKQKDVGMASA</sequence>
<gene>
    <name evidence="4" type="ORF">KK060_19755</name>
</gene>
<dbReference type="Pfam" id="PF00072">
    <property type="entry name" value="Response_reg"/>
    <property type="match status" value="1"/>
</dbReference>
<dbReference type="InterPro" id="IPR050595">
    <property type="entry name" value="Bact_response_regulator"/>
</dbReference>
<keyword evidence="5" id="KW-1185">Reference proteome</keyword>
<dbReference type="PANTHER" id="PTHR44591:SF3">
    <property type="entry name" value="RESPONSE REGULATORY DOMAIN-CONTAINING PROTEIN"/>
    <property type="match status" value="1"/>
</dbReference>
<feature type="domain" description="Response regulatory" evidence="3">
    <location>
        <begin position="4"/>
        <end position="117"/>
    </location>
</feature>
<dbReference type="PROSITE" id="PS50110">
    <property type="entry name" value="RESPONSE_REGULATORY"/>
    <property type="match status" value="1"/>
</dbReference>
<evidence type="ECO:0000256" key="2">
    <source>
        <dbReference type="PROSITE-ProRule" id="PRU00169"/>
    </source>
</evidence>
<dbReference type="InterPro" id="IPR011006">
    <property type="entry name" value="CheY-like_superfamily"/>
</dbReference>
<evidence type="ECO:0000313" key="4">
    <source>
        <dbReference type="EMBL" id="MBT1705536.1"/>
    </source>
</evidence>
<organism evidence="4 5">
    <name type="scientific">Chryseosolibacter indicus</name>
    <dbReference type="NCBI Taxonomy" id="2782351"/>
    <lineage>
        <taxon>Bacteria</taxon>
        <taxon>Pseudomonadati</taxon>
        <taxon>Bacteroidota</taxon>
        <taxon>Cytophagia</taxon>
        <taxon>Cytophagales</taxon>
        <taxon>Chryseotaleaceae</taxon>
        <taxon>Chryseosolibacter</taxon>
    </lineage>
</organism>
<dbReference type="SMART" id="SM00448">
    <property type="entry name" value="REC"/>
    <property type="match status" value="1"/>
</dbReference>